<dbReference type="SUPFAM" id="SSF102114">
    <property type="entry name" value="Radical SAM enzymes"/>
    <property type="match status" value="1"/>
</dbReference>
<evidence type="ECO:0000256" key="3">
    <source>
        <dbReference type="ARBA" id="ARBA00022723"/>
    </source>
</evidence>
<evidence type="ECO:0000256" key="1">
    <source>
        <dbReference type="ARBA" id="ARBA00001966"/>
    </source>
</evidence>
<dbReference type="EMBL" id="FNLL01000010">
    <property type="protein sequence ID" value="SDU50453.1"/>
    <property type="molecule type" value="Genomic_DNA"/>
</dbReference>
<dbReference type="Pfam" id="PF02310">
    <property type="entry name" value="B12-binding"/>
    <property type="match status" value="1"/>
</dbReference>
<dbReference type="CDD" id="cd01335">
    <property type="entry name" value="Radical_SAM"/>
    <property type="match status" value="1"/>
</dbReference>
<evidence type="ECO:0000256" key="5">
    <source>
        <dbReference type="ARBA" id="ARBA00023014"/>
    </source>
</evidence>
<dbReference type="RefSeq" id="WP_014959573.1">
    <property type="nucleotide sequence ID" value="NZ_FNLL01000010.1"/>
</dbReference>
<protein>
    <submittedName>
        <fullName evidence="8">B12 binding domain-containing protein</fullName>
    </submittedName>
</protein>
<dbReference type="InterPro" id="IPR023404">
    <property type="entry name" value="rSAM_horseshoe"/>
</dbReference>
<dbReference type="AlphaFoldDB" id="A0A1H2J204"/>
<accession>A0A1H2J204</accession>
<keyword evidence="2" id="KW-0949">S-adenosyl-L-methionine</keyword>
<dbReference type="SFLD" id="SFLDG01123">
    <property type="entry name" value="methyltransferase_(Class_B)"/>
    <property type="match status" value="1"/>
</dbReference>
<evidence type="ECO:0000259" key="6">
    <source>
        <dbReference type="PROSITE" id="PS51332"/>
    </source>
</evidence>
<dbReference type="InterPro" id="IPR007197">
    <property type="entry name" value="rSAM"/>
</dbReference>
<evidence type="ECO:0000313" key="8">
    <source>
        <dbReference type="EMBL" id="SDU50453.1"/>
    </source>
</evidence>
<evidence type="ECO:0000256" key="2">
    <source>
        <dbReference type="ARBA" id="ARBA00022691"/>
    </source>
</evidence>
<dbReference type="PROSITE" id="PS51332">
    <property type="entry name" value="B12_BINDING"/>
    <property type="match status" value="1"/>
</dbReference>
<dbReference type="GO" id="GO:0031419">
    <property type="term" value="F:cobalamin binding"/>
    <property type="evidence" value="ECO:0007669"/>
    <property type="project" value="InterPro"/>
</dbReference>
<dbReference type="SMART" id="SM00729">
    <property type="entry name" value="Elp3"/>
    <property type="match status" value="1"/>
</dbReference>
<dbReference type="InterPro" id="IPR051198">
    <property type="entry name" value="BchE-like"/>
</dbReference>
<feature type="domain" description="Radical SAM core" evidence="7">
    <location>
        <begin position="227"/>
        <end position="446"/>
    </location>
</feature>
<dbReference type="GO" id="GO:0005829">
    <property type="term" value="C:cytosol"/>
    <property type="evidence" value="ECO:0007669"/>
    <property type="project" value="TreeGrafter"/>
</dbReference>
<keyword evidence="4" id="KW-0408">Iron</keyword>
<dbReference type="GO" id="GO:0051539">
    <property type="term" value="F:4 iron, 4 sulfur cluster binding"/>
    <property type="evidence" value="ECO:0007669"/>
    <property type="project" value="UniProtKB-KW"/>
</dbReference>
<comment type="cofactor">
    <cofactor evidence="1">
        <name>[4Fe-4S] cluster</name>
        <dbReference type="ChEBI" id="CHEBI:49883"/>
    </cofactor>
</comment>
<dbReference type="Gene3D" id="3.40.50.280">
    <property type="entry name" value="Cobalamin-binding domain"/>
    <property type="match status" value="1"/>
</dbReference>
<dbReference type="SFLD" id="SFLDS00029">
    <property type="entry name" value="Radical_SAM"/>
    <property type="match status" value="1"/>
</dbReference>
<proteinExistence type="predicted"/>
<evidence type="ECO:0000259" key="7">
    <source>
        <dbReference type="PROSITE" id="PS51918"/>
    </source>
</evidence>
<feature type="domain" description="B12-binding" evidence="6">
    <location>
        <begin position="12"/>
        <end position="187"/>
    </location>
</feature>
<dbReference type="InterPro" id="IPR006158">
    <property type="entry name" value="Cobalamin-bd"/>
</dbReference>
<dbReference type="PROSITE" id="PS51918">
    <property type="entry name" value="RADICAL_SAM"/>
    <property type="match status" value="1"/>
</dbReference>
<keyword evidence="9" id="KW-1185">Reference proteome</keyword>
<evidence type="ECO:0000256" key="4">
    <source>
        <dbReference type="ARBA" id="ARBA00023004"/>
    </source>
</evidence>
<evidence type="ECO:0000313" key="9">
    <source>
        <dbReference type="Proteomes" id="UP000199608"/>
    </source>
</evidence>
<gene>
    <name evidence="8" type="ORF">SAMN04487931_110105</name>
</gene>
<dbReference type="Pfam" id="PF04055">
    <property type="entry name" value="Radical_SAM"/>
    <property type="match status" value="1"/>
</dbReference>
<dbReference type="Proteomes" id="UP000199608">
    <property type="component" value="Unassembled WGS sequence"/>
</dbReference>
<dbReference type="PANTHER" id="PTHR43409:SF15">
    <property type="entry name" value="PUTATIVE-RELATED"/>
    <property type="match status" value="1"/>
</dbReference>
<dbReference type="PANTHER" id="PTHR43409">
    <property type="entry name" value="ANAEROBIC MAGNESIUM-PROTOPORPHYRIN IX MONOMETHYL ESTER CYCLASE-RELATED"/>
    <property type="match status" value="1"/>
</dbReference>
<keyword evidence="5" id="KW-0411">Iron-sulfur</keyword>
<dbReference type="GO" id="GO:0046872">
    <property type="term" value="F:metal ion binding"/>
    <property type="evidence" value="ECO:0007669"/>
    <property type="project" value="UniProtKB-KW"/>
</dbReference>
<name>A0A1H2J204_9BACT</name>
<sequence>MKTDSPHILCVNPWIHDFAAFDFWAKPLGLLTLAAIMREKGITVSYIDCLDRFHPREPSQMKVLWDGRGPFRKTQIDLPQGLENTGKKFSRYGIKPQWFKEDLEQINKPDIIFVTSLMTYWASGVQETIEAVKEVYPDIPVVLGGIYASLCHDHAAKNTLADLVIKGPGEHQLKNIIQKFTGFELDAGNLPDVNIPDVEISGVSDVPGISNRVNDLDDLPFPALDLQNKIVYAPVLTSRGCPFSCEYCASSYLEPKLRRRSPENVFKEIEHWHYSHGVKNFAFYDDALLVNAGKYAFLLFEKIIASKMDLFFHTPNALHIREITRKAADLMFEAGFKTIRLGLETTDFSADRSHDVKVAENEFFNAIAHLKAAGFEEKQIGAYLLCGLPGQNLDDVEASVQVVKHAGIIPVLAYYTPIPHTPMWSDAVKQSKFNLLEHPVFTNNTLFPCVNSSRDLARISQLKNS</sequence>
<dbReference type="InterPro" id="IPR034466">
    <property type="entry name" value="Methyltransferase_Class_B"/>
</dbReference>
<dbReference type="InterPro" id="IPR036724">
    <property type="entry name" value="Cobalamin-bd_sf"/>
</dbReference>
<dbReference type="SUPFAM" id="SSF52242">
    <property type="entry name" value="Cobalamin (vitamin B12)-binding domain"/>
    <property type="match status" value="1"/>
</dbReference>
<dbReference type="Gene3D" id="3.80.30.20">
    <property type="entry name" value="tm_1862 like domain"/>
    <property type="match status" value="1"/>
</dbReference>
<dbReference type="SFLD" id="SFLDG01082">
    <property type="entry name" value="B12-binding_domain_containing"/>
    <property type="match status" value="1"/>
</dbReference>
<dbReference type="InterPro" id="IPR058240">
    <property type="entry name" value="rSAM_sf"/>
</dbReference>
<dbReference type="GO" id="GO:0003824">
    <property type="term" value="F:catalytic activity"/>
    <property type="evidence" value="ECO:0007669"/>
    <property type="project" value="InterPro"/>
</dbReference>
<keyword evidence="3" id="KW-0479">Metal-binding</keyword>
<dbReference type="InterPro" id="IPR006638">
    <property type="entry name" value="Elp3/MiaA/NifB-like_rSAM"/>
</dbReference>
<organism evidence="8 9">
    <name type="scientific">Desulfobacula phenolica</name>
    <dbReference type="NCBI Taxonomy" id="90732"/>
    <lineage>
        <taxon>Bacteria</taxon>
        <taxon>Pseudomonadati</taxon>
        <taxon>Thermodesulfobacteriota</taxon>
        <taxon>Desulfobacteria</taxon>
        <taxon>Desulfobacterales</taxon>
        <taxon>Desulfobacteraceae</taxon>
        <taxon>Desulfobacula</taxon>
    </lineage>
</organism>
<reference evidence="9" key="1">
    <citation type="submission" date="2016-10" db="EMBL/GenBank/DDBJ databases">
        <authorList>
            <person name="Varghese N."/>
            <person name="Submissions S."/>
        </authorList>
    </citation>
    <scope>NUCLEOTIDE SEQUENCE [LARGE SCALE GENOMIC DNA]</scope>
    <source>
        <strain evidence="9">DSM 3384</strain>
    </source>
</reference>